<dbReference type="GO" id="GO:0006412">
    <property type="term" value="P:translation"/>
    <property type="evidence" value="ECO:0007669"/>
    <property type="project" value="UniProtKB-KW"/>
</dbReference>
<dbReference type="InterPro" id="IPR000640">
    <property type="entry name" value="EFG_V-like"/>
</dbReference>
<keyword evidence="1" id="KW-0547">Nucleotide-binding</keyword>
<dbReference type="SUPFAM" id="SSF54980">
    <property type="entry name" value="EF-G C-terminal domain-like"/>
    <property type="match status" value="2"/>
</dbReference>
<dbReference type="Pfam" id="PF14492">
    <property type="entry name" value="EFG_III"/>
    <property type="match status" value="1"/>
</dbReference>
<reference evidence="6 7" key="1">
    <citation type="submission" date="2015-09" db="EMBL/GenBank/DDBJ databases">
        <authorList>
            <consortium name="Pathogen Informatics"/>
        </authorList>
    </citation>
    <scope>NUCLEOTIDE SEQUENCE [LARGE SCALE GENOMIC DNA]</scope>
    <source>
        <strain evidence="6 7">2789STDY5608823</strain>
    </source>
</reference>
<evidence type="ECO:0000256" key="3">
    <source>
        <dbReference type="ARBA" id="ARBA00023134"/>
    </source>
</evidence>
<dbReference type="EMBL" id="CYYP01000010">
    <property type="protein sequence ID" value="CUO23082.1"/>
    <property type="molecule type" value="Genomic_DNA"/>
</dbReference>
<dbReference type="PROSITE" id="PS51722">
    <property type="entry name" value="G_TR_2"/>
    <property type="match status" value="1"/>
</dbReference>
<dbReference type="RefSeq" id="WP_055286657.1">
    <property type="nucleotide sequence ID" value="NZ_CYYP01000010.1"/>
</dbReference>
<dbReference type="InterPro" id="IPR041095">
    <property type="entry name" value="EFG_II"/>
</dbReference>
<dbReference type="GO" id="GO:0005525">
    <property type="term" value="F:GTP binding"/>
    <property type="evidence" value="ECO:0007669"/>
    <property type="project" value="UniProtKB-KW"/>
</dbReference>
<dbReference type="SUPFAM" id="SSF52540">
    <property type="entry name" value="P-loop containing nucleoside triphosphate hydrolases"/>
    <property type="match status" value="1"/>
</dbReference>
<dbReference type="Gene3D" id="3.30.70.870">
    <property type="entry name" value="Elongation Factor G (Translational Gtpase), domain 3"/>
    <property type="match status" value="1"/>
</dbReference>
<dbReference type="SUPFAM" id="SSF50447">
    <property type="entry name" value="Translation proteins"/>
    <property type="match status" value="1"/>
</dbReference>
<dbReference type="Pfam" id="PF00679">
    <property type="entry name" value="EFG_C"/>
    <property type="match status" value="1"/>
</dbReference>
<dbReference type="PANTHER" id="PTHR43261">
    <property type="entry name" value="TRANSLATION ELONGATION FACTOR G-RELATED"/>
    <property type="match status" value="1"/>
</dbReference>
<organism evidence="6 7">
    <name type="scientific">Collinsella aerofaciens</name>
    <dbReference type="NCBI Taxonomy" id="74426"/>
    <lineage>
        <taxon>Bacteria</taxon>
        <taxon>Bacillati</taxon>
        <taxon>Actinomycetota</taxon>
        <taxon>Coriobacteriia</taxon>
        <taxon>Coriobacteriales</taxon>
        <taxon>Coriobacteriaceae</taxon>
        <taxon>Collinsella</taxon>
    </lineage>
</organism>
<evidence type="ECO:0000259" key="5">
    <source>
        <dbReference type="PROSITE" id="PS51722"/>
    </source>
</evidence>
<dbReference type="NCBIfam" id="TIGR00231">
    <property type="entry name" value="small_GTP"/>
    <property type="match status" value="1"/>
</dbReference>
<feature type="domain" description="Tr-type G" evidence="5">
    <location>
        <begin position="2"/>
        <end position="233"/>
    </location>
</feature>
<dbReference type="Proteomes" id="UP000095468">
    <property type="component" value="Unassembled WGS sequence"/>
</dbReference>
<dbReference type="InterPro" id="IPR005517">
    <property type="entry name" value="Transl_elong_EFG/EF2_IV"/>
</dbReference>
<keyword evidence="3" id="KW-0342">GTP-binding</keyword>
<dbReference type="InterPro" id="IPR005225">
    <property type="entry name" value="Small_GTP-bd"/>
</dbReference>
<dbReference type="GO" id="GO:0046677">
    <property type="term" value="P:response to antibiotic"/>
    <property type="evidence" value="ECO:0007669"/>
    <property type="project" value="UniProtKB-KW"/>
</dbReference>
<accession>A0A174DBK5</accession>
<gene>
    <name evidence="6" type="primary">tetM</name>
    <name evidence="6" type="ORF">ERS852381_01245</name>
</gene>
<dbReference type="InterPro" id="IPR014721">
    <property type="entry name" value="Ribsml_uS5_D2-typ_fold_subgr"/>
</dbReference>
<dbReference type="SMART" id="SM00889">
    <property type="entry name" value="EFG_IV"/>
    <property type="match status" value="1"/>
</dbReference>
<keyword evidence="4" id="KW-0046">Antibiotic resistance</keyword>
<dbReference type="InterPro" id="IPR035647">
    <property type="entry name" value="EFG_III/V"/>
</dbReference>
<dbReference type="PROSITE" id="PS00301">
    <property type="entry name" value="G_TR_1"/>
    <property type="match status" value="1"/>
</dbReference>
<dbReference type="SMART" id="SM00838">
    <property type="entry name" value="EFG_C"/>
    <property type="match status" value="1"/>
</dbReference>
<dbReference type="GO" id="GO:0003924">
    <property type="term" value="F:GTPase activity"/>
    <property type="evidence" value="ECO:0007669"/>
    <property type="project" value="InterPro"/>
</dbReference>
<evidence type="ECO:0000256" key="2">
    <source>
        <dbReference type="ARBA" id="ARBA00022917"/>
    </source>
</evidence>
<proteinExistence type="predicted"/>
<dbReference type="InterPro" id="IPR009000">
    <property type="entry name" value="Transl_B-barrel_sf"/>
</dbReference>
<protein>
    <submittedName>
        <fullName evidence="6">Tetracycline resistance protein tetM from transposon Tn916</fullName>
    </submittedName>
</protein>
<dbReference type="InterPro" id="IPR027417">
    <property type="entry name" value="P-loop_NTPase"/>
</dbReference>
<dbReference type="CDD" id="cd03711">
    <property type="entry name" value="Tet_C"/>
    <property type="match status" value="1"/>
</dbReference>
<dbReference type="AlphaFoldDB" id="A0A174DBK5"/>
<evidence type="ECO:0000256" key="4">
    <source>
        <dbReference type="ARBA" id="ARBA00023251"/>
    </source>
</evidence>
<dbReference type="Gene3D" id="2.40.30.10">
    <property type="entry name" value="Translation factors"/>
    <property type="match status" value="1"/>
</dbReference>
<dbReference type="InterPro" id="IPR020568">
    <property type="entry name" value="Ribosomal_Su5_D2-typ_SF"/>
</dbReference>
<dbReference type="PANTHER" id="PTHR43261:SF1">
    <property type="entry name" value="RIBOSOME-RELEASING FACTOR 2, MITOCHONDRIAL"/>
    <property type="match status" value="1"/>
</dbReference>
<dbReference type="Pfam" id="PF00009">
    <property type="entry name" value="GTP_EFTU"/>
    <property type="match status" value="1"/>
</dbReference>
<dbReference type="SUPFAM" id="SSF54211">
    <property type="entry name" value="Ribosomal protein S5 domain 2-like"/>
    <property type="match status" value="1"/>
</dbReference>
<dbReference type="Pfam" id="PF03764">
    <property type="entry name" value="EFG_IV"/>
    <property type="match status" value="1"/>
</dbReference>
<evidence type="ECO:0000256" key="1">
    <source>
        <dbReference type="ARBA" id="ARBA00022741"/>
    </source>
</evidence>
<dbReference type="InterPro" id="IPR000795">
    <property type="entry name" value="T_Tr_GTP-bd_dom"/>
</dbReference>
<evidence type="ECO:0000313" key="7">
    <source>
        <dbReference type="Proteomes" id="UP000095468"/>
    </source>
</evidence>
<dbReference type="Gene3D" id="3.30.70.240">
    <property type="match status" value="1"/>
</dbReference>
<dbReference type="InterPro" id="IPR035650">
    <property type="entry name" value="Tet_C"/>
</dbReference>
<name>A0A174DBK5_9ACTN</name>
<dbReference type="Gene3D" id="3.30.230.10">
    <property type="match status" value="1"/>
</dbReference>
<dbReference type="PRINTS" id="PR00315">
    <property type="entry name" value="ELONGATNFCT"/>
</dbReference>
<keyword evidence="2" id="KW-0648">Protein biosynthesis</keyword>
<dbReference type="Gene3D" id="3.40.50.300">
    <property type="entry name" value="P-loop containing nucleotide triphosphate hydrolases"/>
    <property type="match status" value="1"/>
</dbReference>
<dbReference type="InterPro" id="IPR031157">
    <property type="entry name" value="G_TR_CS"/>
</dbReference>
<evidence type="ECO:0000313" key="6">
    <source>
        <dbReference type="EMBL" id="CUO23082.1"/>
    </source>
</evidence>
<sequence length="667" mass="72597">MSKQAVVGILAHVDAGKTTLAEAMLFNAGRIRKRGRVDDGDSHLDTNAIERERGITIFSSQAVLDHGDTHVMLVDAPGHVDFSAEAERTLRALDYAILVVGANDGVQGHTETLWRLLARYDIPTFIYINKIDLENPGRDVLLAQLGQRLSEGCLDANELLAGGAVQEDAAALDEAALEEFLDAGELSTATLSRLVAERKLFPCFAGSALKDQGVDELLDGICALMREQAWRPEFAARVYRVSRGDRGERLAWVKVTGGTLHAKQMIDGRSGAEAWEQKVDQVRIYNGEKYELAQEVAAGGICAVTGLAHVRPGDALGAEPAGDAPVIAPVLTYTVLPGEHDIHAVFKALTELADEDPMLDVSWNTHLEQIHLQLMGAVQLEVVQRVLADRFGLSIAFEPGGILYKETISQPVEGVGHFEPLRHYAEVHLRLEPLPAGSGVQFGTVTSTDELDLNWQRLALTNAMERDHLGVLTGSPITDVRITLTGGRAHAKHTEGGDFRQAAYRAIRQGLMQAREAGAAVLLEPWYRFELEVPGECVGRALSDATRMGAEYEPPTMAGDRAKLVGRVPASEVQDYALEVAAYTSGRGHLYLEFAGYAACHDAERVIETAAYEPEADLPNTPDSVFCSHGAGYTVKWYDVPAAAHVKVDPATFRPWRAADAEFFCRR</sequence>
<dbReference type="GO" id="GO:0032790">
    <property type="term" value="P:ribosome disassembly"/>
    <property type="evidence" value="ECO:0007669"/>
    <property type="project" value="TreeGrafter"/>
</dbReference>